<feature type="binding site" evidence="14">
    <location>
        <begin position="89"/>
        <end position="90"/>
    </location>
    <ligand>
        <name>NAD(+)</name>
        <dbReference type="ChEBI" id="CHEBI:57540"/>
    </ligand>
</feature>
<dbReference type="InterPro" id="IPR036420">
    <property type="entry name" value="BRCT_dom_sf"/>
</dbReference>
<sequence length="837" mass="92238">MTDPALMIPLDPAQRAAELRRRLQEANYHYHVLDQPRIPDADYDRMLRELDALEATYPDLATPDSPTQRVGHTIATAFSEVRHTVPMLSLNNAFSDPEVLEFVRRITAHLGETAPGFSAEPKLDGLAISLRYQNGIFIQGATRGDGVTGEDVTANLRTLPTIPQRLQSDTWPTVLEVRGEVYMPRPDFEAYNTQARLRGWKVLANPRNGAAGSLRQLDPHITAQRPLSFYAYGIGEVTDDVSFHRHSEILASLRAWGFPVSPLVELVYGSEGLLNYYRRMETIRDTLPFDIDGIVYKLDDLSGQHEMGFVARAPRWAIAHKFPAQEQTTTVEAIEIQIGRTGAATPVARLTPVQVAGVTVTSATLHNADQIARLDVRIGDTVIVRRAGDVIPEVVAVITDSRPPGVTAWSMPMACPVCGSEIVRETGAAVWRCSGELACPAQRKEAIRHFVSRRAMDVEGLGVKCIELLVDAAVVHGVADLYHLSLDQLLRLRLVTNAQTPTMLLREARDHVTGMRYQQLEEILLTVGVDLSGEGDVPEHWQIDVLRAQWPDFDWNHKKIATKWAQNLIAAIDHSRQTTLERFLFALGMTHVGETTAKALAHSFGDLAIIRQLPWPLFKCVPDIGGEVARAIGHFMDQPANQQAIDDLVERGVRITDAHPPTSTLRDQLTLASLLEHLEIPKITPLRAVQLATLAPTLPLLAETDLDALLQAGVPQPAAQSLTEWFQSPDNISLARRLQHCCDVLLAQLPSPDRAHTAPLNGQSVVLTGKLASLTREAAATRLEMLGAKIVGSVSKKTSFLVAGEDPGSKLDKAHALHVDIWDEARLLAFLEQYSAQ</sequence>
<dbReference type="CDD" id="cd17748">
    <property type="entry name" value="BRCT_DNA_ligase_like"/>
    <property type="match status" value="1"/>
</dbReference>
<dbReference type="FunFam" id="2.40.50.140:FF:000012">
    <property type="entry name" value="DNA ligase"/>
    <property type="match status" value="1"/>
</dbReference>
<dbReference type="SUPFAM" id="SSF47781">
    <property type="entry name" value="RuvA domain 2-like"/>
    <property type="match status" value="2"/>
</dbReference>
<evidence type="ECO:0000256" key="12">
    <source>
        <dbReference type="ARBA" id="ARBA00034005"/>
    </source>
</evidence>
<dbReference type="Gene3D" id="2.40.50.140">
    <property type="entry name" value="Nucleic acid-binding proteins"/>
    <property type="match status" value="1"/>
</dbReference>
<evidence type="ECO:0000256" key="5">
    <source>
        <dbReference type="ARBA" id="ARBA00022705"/>
    </source>
</evidence>
<feature type="active site" description="N6-AMP-lysine intermediate" evidence="14">
    <location>
        <position position="122"/>
    </location>
</feature>
<dbReference type="Pfam" id="PF03120">
    <property type="entry name" value="OB_DNA_ligase"/>
    <property type="match status" value="1"/>
</dbReference>
<dbReference type="InterPro" id="IPR013839">
    <property type="entry name" value="DNAligase_adenylation"/>
</dbReference>
<evidence type="ECO:0000256" key="9">
    <source>
        <dbReference type="ARBA" id="ARBA00022842"/>
    </source>
</evidence>
<dbReference type="PANTHER" id="PTHR23389:SF9">
    <property type="entry name" value="DNA LIGASE"/>
    <property type="match status" value="1"/>
</dbReference>
<dbReference type="InterPro" id="IPR004149">
    <property type="entry name" value="Znf_DNAligase_C4"/>
</dbReference>
<gene>
    <name evidence="14" type="primary">ligA</name>
    <name evidence="16" type="ORF">D934_13560</name>
</gene>
<dbReference type="InterPro" id="IPR001357">
    <property type="entry name" value="BRCT_dom"/>
</dbReference>
<comment type="function">
    <text evidence="1 14">DNA ligase that catalyzes the formation of phosphodiester linkages between 5'-phosphoryl and 3'-hydroxyl groups in double-stranded DNA using NAD as a coenzyme and as the energy source for the reaction. It is essential for DNA replication and repair of damaged DNA.</text>
</comment>
<keyword evidence="14" id="KW-0464">Manganese</keyword>
<dbReference type="SMART" id="SM00292">
    <property type="entry name" value="BRCT"/>
    <property type="match status" value="1"/>
</dbReference>
<evidence type="ECO:0000256" key="7">
    <source>
        <dbReference type="ARBA" id="ARBA00022763"/>
    </source>
</evidence>
<dbReference type="NCBIfam" id="NF005932">
    <property type="entry name" value="PRK07956.1"/>
    <property type="match status" value="1"/>
</dbReference>
<name>A0A060H5M8_XYLFS</name>
<dbReference type="GO" id="GO:0006260">
    <property type="term" value="P:DNA replication"/>
    <property type="evidence" value="ECO:0007669"/>
    <property type="project" value="UniProtKB-KW"/>
</dbReference>
<dbReference type="PATRIC" id="fig|155920.8.peg.3212"/>
<evidence type="ECO:0000256" key="1">
    <source>
        <dbReference type="ARBA" id="ARBA00004067"/>
    </source>
</evidence>
<proteinExistence type="inferred from homology"/>
<keyword evidence="8 14" id="KW-0862">Zinc</keyword>
<dbReference type="PROSITE" id="PS50172">
    <property type="entry name" value="BRCT"/>
    <property type="match status" value="1"/>
</dbReference>
<dbReference type="InterPro" id="IPR018239">
    <property type="entry name" value="DNA_ligase_AS"/>
</dbReference>
<feature type="binding site" evidence="14">
    <location>
        <position position="418"/>
    </location>
    <ligand>
        <name>Zn(2+)</name>
        <dbReference type="ChEBI" id="CHEBI:29105"/>
    </ligand>
</feature>
<dbReference type="NCBIfam" id="TIGR00575">
    <property type="entry name" value="dnlj"/>
    <property type="match status" value="1"/>
</dbReference>
<dbReference type="Gene3D" id="3.30.470.30">
    <property type="entry name" value="DNA ligase/mRNA capping enzyme"/>
    <property type="match status" value="1"/>
</dbReference>
<feature type="binding site" evidence="14">
    <location>
        <position position="143"/>
    </location>
    <ligand>
        <name>NAD(+)</name>
        <dbReference type="ChEBI" id="CHEBI:57540"/>
    </ligand>
</feature>
<dbReference type="Gene3D" id="3.40.50.10190">
    <property type="entry name" value="BRCT domain"/>
    <property type="match status" value="1"/>
</dbReference>
<dbReference type="Pfam" id="PF01653">
    <property type="entry name" value="DNA_ligase_aden"/>
    <property type="match status" value="1"/>
</dbReference>
<dbReference type="SUPFAM" id="SSF50249">
    <property type="entry name" value="Nucleic acid-binding proteins"/>
    <property type="match status" value="1"/>
</dbReference>
<keyword evidence="11 14" id="KW-0234">DNA repair</keyword>
<dbReference type="FunFam" id="1.10.150.20:FF:000006">
    <property type="entry name" value="DNA ligase"/>
    <property type="match status" value="1"/>
</dbReference>
<dbReference type="HOGENOM" id="CLU_007764_2_2_6"/>
<feature type="binding site" evidence="14">
    <location>
        <position position="297"/>
    </location>
    <ligand>
        <name>NAD(+)</name>
        <dbReference type="ChEBI" id="CHEBI:57540"/>
    </ligand>
</feature>
<dbReference type="InterPro" id="IPR004150">
    <property type="entry name" value="NAD_DNA_ligase_OB"/>
</dbReference>
<dbReference type="InterPro" id="IPR013840">
    <property type="entry name" value="DNAligase_N"/>
</dbReference>
<evidence type="ECO:0000256" key="3">
    <source>
        <dbReference type="ARBA" id="ARBA00013308"/>
    </source>
</evidence>
<dbReference type="Gene3D" id="1.10.150.20">
    <property type="entry name" value="5' to 3' exonuclease, C-terminal subdomain"/>
    <property type="match status" value="2"/>
</dbReference>
<evidence type="ECO:0000313" key="16">
    <source>
        <dbReference type="EMBL" id="AIC10863.1"/>
    </source>
</evidence>
<organism evidence="16 17">
    <name type="scientific">Xylella fastidiosa subsp. sandyi Ann-1</name>
    <dbReference type="NCBI Taxonomy" id="155920"/>
    <lineage>
        <taxon>Bacteria</taxon>
        <taxon>Pseudomonadati</taxon>
        <taxon>Pseudomonadota</taxon>
        <taxon>Gammaproteobacteria</taxon>
        <taxon>Lysobacterales</taxon>
        <taxon>Lysobacteraceae</taxon>
        <taxon>Xylella</taxon>
    </lineage>
</organism>
<accession>A0A060H5M8</accession>
<dbReference type="InterPro" id="IPR010994">
    <property type="entry name" value="RuvA_2-like"/>
</dbReference>
<keyword evidence="6 14" id="KW-0479">Metal-binding</keyword>
<dbReference type="SMART" id="SM00532">
    <property type="entry name" value="LIGANc"/>
    <property type="match status" value="1"/>
</dbReference>
<keyword evidence="9 14" id="KW-0460">Magnesium</keyword>
<evidence type="ECO:0000256" key="14">
    <source>
        <dbReference type="HAMAP-Rule" id="MF_01588"/>
    </source>
</evidence>
<feature type="binding site" evidence="14">
    <location>
        <position position="180"/>
    </location>
    <ligand>
        <name>NAD(+)</name>
        <dbReference type="ChEBI" id="CHEBI:57540"/>
    </ligand>
</feature>
<dbReference type="PANTHER" id="PTHR23389">
    <property type="entry name" value="CHROMOSOME TRANSMISSION FIDELITY FACTOR 18"/>
    <property type="match status" value="1"/>
</dbReference>
<dbReference type="InterPro" id="IPR001679">
    <property type="entry name" value="DNA_ligase"/>
</dbReference>
<feature type="binding site" evidence="14">
    <location>
        <position position="120"/>
    </location>
    <ligand>
        <name>NAD(+)</name>
        <dbReference type="ChEBI" id="CHEBI:57540"/>
    </ligand>
</feature>
<comment type="similarity">
    <text evidence="13 14">Belongs to the NAD-dependent DNA ligase family. LigA subfamily.</text>
</comment>
<feature type="binding site" evidence="14">
    <location>
        <position position="321"/>
    </location>
    <ligand>
        <name>NAD(+)</name>
        <dbReference type="ChEBI" id="CHEBI:57540"/>
    </ligand>
</feature>
<evidence type="ECO:0000313" key="17">
    <source>
        <dbReference type="Proteomes" id="UP000027215"/>
    </source>
</evidence>
<feature type="domain" description="BRCT" evidence="15">
    <location>
        <begin position="755"/>
        <end position="821"/>
    </location>
</feature>
<dbReference type="KEGG" id="xfs:D934_13560"/>
<dbReference type="Proteomes" id="UP000027215">
    <property type="component" value="Chromosome"/>
</dbReference>
<keyword evidence="4 14" id="KW-0436">Ligase</keyword>
<evidence type="ECO:0000259" key="15">
    <source>
        <dbReference type="PROSITE" id="PS50172"/>
    </source>
</evidence>
<dbReference type="InterPro" id="IPR012340">
    <property type="entry name" value="NA-bd_OB-fold"/>
</dbReference>
<dbReference type="Pfam" id="PF12826">
    <property type="entry name" value="HHH_2"/>
    <property type="match status" value="1"/>
</dbReference>
<keyword evidence="10 14" id="KW-0520">NAD</keyword>
<evidence type="ECO:0000256" key="11">
    <source>
        <dbReference type="ARBA" id="ARBA00023204"/>
    </source>
</evidence>
<dbReference type="PROSITE" id="PS01055">
    <property type="entry name" value="DNA_LIGASE_N1"/>
    <property type="match status" value="1"/>
</dbReference>
<dbReference type="AlphaFoldDB" id="A0A060H5M8"/>
<dbReference type="GO" id="GO:0003911">
    <property type="term" value="F:DNA ligase (NAD+) activity"/>
    <property type="evidence" value="ECO:0007669"/>
    <property type="project" value="UniProtKB-UniRule"/>
</dbReference>
<evidence type="ECO:0000256" key="8">
    <source>
        <dbReference type="ARBA" id="ARBA00022833"/>
    </source>
</evidence>
<comment type="cofactor">
    <cofactor evidence="14">
        <name>Mg(2+)</name>
        <dbReference type="ChEBI" id="CHEBI:18420"/>
    </cofactor>
    <cofactor evidence="14">
        <name>Mn(2+)</name>
        <dbReference type="ChEBI" id="CHEBI:29035"/>
    </cofactor>
</comment>
<dbReference type="SUPFAM" id="SSF56091">
    <property type="entry name" value="DNA ligase/mRNA capping enzyme, catalytic domain"/>
    <property type="match status" value="1"/>
</dbReference>
<dbReference type="Pfam" id="PF03119">
    <property type="entry name" value="DNA_ligase_ZBD"/>
    <property type="match status" value="1"/>
</dbReference>
<dbReference type="FunFam" id="1.10.287.610:FF:000002">
    <property type="entry name" value="DNA ligase"/>
    <property type="match status" value="1"/>
</dbReference>
<dbReference type="FunFam" id="3.30.470.30:FF:000001">
    <property type="entry name" value="DNA ligase"/>
    <property type="match status" value="1"/>
</dbReference>
<feature type="binding site" evidence="14">
    <location>
        <position position="439"/>
    </location>
    <ligand>
        <name>Zn(2+)</name>
        <dbReference type="ChEBI" id="CHEBI:29105"/>
    </ligand>
</feature>
<dbReference type="EC" id="6.5.1.2" evidence="2 14"/>
<comment type="catalytic activity">
    <reaction evidence="12 14">
        <text>NAD(+) + (deoxyribonucleotide)n-3'-hydroxyl + 5'-phospho-(deoxyribonucleotide)m = (deoxyribonucleotide)n+m + AMP + beta-nicotinamide D-nucleotide.</text>
        <dbReference type="EC" id="6.5.1.2"/>
    </reaction>
</comment>
<dbReference type="GO" id="GO:0046872">
    <property type="term" value="F:metal ion binding"/>
    <property type="evidence" value="ECO:0007669"/>
    <property type="project" value="UniProtKB-KW"/>
</dbReference>
<dbReference type="GO" id="GO:0006281">
    <property type="term" value="P:DNA repair"/>
    <property type="evidence" value="ECO:0007669"/>
    <property type="project" value="UniProtKB-KW"/>
</dbReference>
<dbReference type="Pfam" id="PF00533">
    <property type="entry name" value="BRCT"/>
    <property type="match status" value="1"/>
</dbReference>
<dbReference type="HAMAP" id="MF_01588">
    <property type="entry name" value="DNA_ligase_A"/>
    <property type="match status" value="1"/>
</dbReference>
<feature type="binding site" evidence="14">
    <location>
        <begin position="40"/>
        <end position="44"/>
    </location>
    <ligand>
        <name>NAD(+)</name>
        <dbReference type="ChEBI" id="CHEBI:57540"/>
    </ligand>
</feature>
<dbReference type="Gene3D" id="6.20.10.30">
    <property type="match status" value="1"/>
</dbReference>
<feature type="binding site" evidence="14">
    <location>
        <position position="415"/>
    </location>
    <ligand>
        <name>Zn(2+)</name>
        <dbReference type="ChEBI" id="CHEBI:29105"/>
    </ligand>
</feature>
<protein>
    <recommendedName>
        <fullName evidence="3 14">DNA ligase</fullName>
        <ecNumber evidence="2 14">6.5.1.2</ecNumber>
    </recommendedName>
    <alternativeName>
        <fullName evidence="14">Polydeoxyribonucleotide synthase [NAD(+)]</fullName>
    </alternativeName>
</protein>
<dbReference type="CDD" id="cd00114">
    <property type="entry name" value="LIGANc"/>
    <property type="match status" value="1"/>
</dbReference>
<evidence type="ECO:0000256" key="10">
    <source>
        <dbReference type="ARBA" id="ARBA00023027"/>
    </source>
</evidence>
<keyword evidence="7 14" id="KW-0227">DNA damage</keyword>
<dbReference type="SUPFAM" id="SSF52113">
    <property type="entry name" value="BRCT domain"/>
    <property type="match status" value="1"/>
</dbReference>
<evidence type="ECO:0000256" key="6">
    <source>
        <dbReference type="ARBA" id="ARBA00022723"/>
    </source>
</evidence>
<evidence type="ECO:0000256" key="4">
    <source>
        <dbReference type="ARBA" id="ARBA00022598"/>
    </source>
</evidence>
<dbReference type="EMBL" id="CP006696">
    <property type="protein sequence ID" value="AIC10863.1"/>
    <property type="molecule type" value="Genomic_DNA"/>
</dbReference>
<keyword evidence="5 14" id="KW-0235">DNA replication</keyword>
<comment type="caution">
    <text evidence="14">Lacks conserved residue(s) required for the propagation of feature annotation.</text>
</comment>
<dbReference type="GO" id="GO:0005829">
    <property type="term" value="C:cytosol"/>
    <property type="evidence" value="ECO:0007669"/>
    <property type="project" value="TreeGrafter"/>
</dbReference>
<evidence type="ECO:0000256" key="13">
    <source>
        <dbReference type="ARBA" id="ARBA00060881"/>
    </source>
</evidence>
<reference evidence="16 17" key="1">
    <citation type="submission" date="2013-08" db="EMBL/GenBank/DDBJ databases">
        <authorList>
            <person name="Stouthamer R."/>
            <person name="Nunney L."/>
        </authorList>
    </citation>
    <scope>NUCLEOTIDE SEQUENCE [LARGE SCALE GENOMIC DNA]</scope>
    <source>
        <strain evidence="17">ann-1</strain>
    </source>
</reference>
<dbReference type="Gene3D" id="1.10.287.610">
    <property type="entry name" value="Helix hairpin bin"/>
    <property type="match status" value="1"/>
</dbReference>
<dbReference type="InterPro" id="IPR041663">
    <property type="entry name" value="DisA/LigA_HHH"/>
</dbReference>
<evidence type="ECO:0000256" key="2">
    <source>
        <dbReference type="ARBA" id="ARBA00012722"/>
    </source>
</evidence>